<dbReference type="PANTHER" id="PTHR42879:SF2">
    <property type="entry name" value="3-OXOACYL-[ACYL-CARRIER-PROTEIN] REDUCTASE FABG"/>
    <property type="match status" value="1"/>
</dbReference>
<evidence type="ECO:0000256" key="8">
    <source>
        <dbReference type="PIRSR" id="PIRSR611284-2"/>
    </source>
</evidence>
<feature type="binding site" evidence="8">
    <location>
        <begin position="152"/>
        <end position="156"/>
    </location>
    <ligand>
        <name>NADP(+)</name>
        <dbReference type="ChEBI" id="CHEBI:58349"/>
    </ligand>
</feature>
<evidence type="ECO:0000313" key="10">
    <source>
        <dbReference type="EMBL" id="AIZ37040.1"/>
    </source>
</evidence>
<comment type="similarity">
    <text evidence="2 9">Belongs to the short-chain dehydrogenases/reductases (SDR) family.</text>
</comment>
<dbReference type="GO" id="GO:0051287">
    <property type="term" value="F:NAD binding"/>
    <property type="evidence" value="ECO:0007669"/>
    <property type="project" value="UniProtKB-UniRule"/>
</dbReference>
<feature type="active site" description="Proton acceptor" evidence="7">
    <location>
        <position position="152"/>
    </location>
</feature>
<name>A0A0B4S2I2_9FIRM</name>
<dbReference type="PROSITE" id="PS00061">
    <property type="entry name" value="ADH_SHORT"/>
    <property type="match status" value="1"/>
</dbReference>
<dbReference type="RefSeq" id="WP_041954600.1">
    <property type="nucleotide sequence ID" value="NZ_CP009761.1"/>
</dbReference>
<comment type="pathway">
    <text evidence="1 9">Lipid metabolism; fatty acid biosynthesis.</text>
</comment>
<dbReference type="AlphaFoldDB" id="A0A0B4S2I2"/>
<keyword evidence="4 8" id="KW-0521">NADP</keyword>
<dbReference type="Pfam" id="PF13561">
    <property type="entry name" value="adh_short_C2"/>
    <property type="match status" value="1"/>
</dbReference>
<comment type="function">
    <text evidence="9">Catalyzes the NADPH-dependent reduction of beta-ketoacyl-ACP substrates to beta-hydroxyacyl-ACP products, the first reductive step in the elongation cycle of fatty acid biosynthesis.</text>
</comment>
<evidence type="ECO:0000256" key="7">
    <source>
        <dbReference type="PIRSR" id="PIRSR611284-1"/>
    </source>
</evidence>
<evidence type="ECO:0000256" key="4">
    <source>
        <dbReference type="ARBA" id="ARBA00022857"/>
    </source>
</evidence>
<dbReference type="NCBIfam" id="NF005559">
    <property type="entry name" value="PRK07231.1"/>
    <property type="match status" value="1"/>
</dbReference>
<dbReference type="CDD" id="cd05333">
    <property type="entry name" value="BKR_SDR_c"/>
    <property type="match status" value="1"/>
</dbReference>
<dbReference type="InterPro" id="IPR036291">
    <property type="entry name" value="NAD(P)-bd_dom_sf"/>
</dbReference>
<dbReference type="PANTHER" id="PTHR42879">
    <property type="entry name" value="3-OXOACYL-(ACYL-CARRIER-PROTEIN) REDUCTASE"/>
    <property type="match status" value="1"/>
</dbReference>
<sequence>MNKVALITGGSGGIGRAISIKLAEEGYDVVINYHSDYEKALEVKKVCEEYNVKVMLYKCNISKFEEVEIMFKEVVKEMGRVDILVNNSGITRDTLILRMSEEDFDKVIDVNLKGCFNCIKNVSRIMMKQKSGVIVNISSVVGLSGNIGQVNYAASKAGILGITKSVARELVSLNVRCNAIAPGFIETEMTDKLSENVKEGILKSIPMNKMGSPDDVANLVKFLVSDESKYITGQVINVDGGMIM</sequence>
<organism evidence="10 11">
    <name type="scientific">Parvimonas micra</name>
    <dbReference type="NCBI Taxonomy" id="33033"/>
    <lineage>
        <taxon>Bacteria</taxon>
        <taxon>Bacillati</taxon>
        <taxon>Bacillota</taxon>
        <taxon>Tissierellia</taxon>
        <taxon>Tissierellales</taxon>
        <taxon>Peptoniphilaceae</taxon>
        <taxon>Parvimonas</taxon>
    </lineage>
</organism>
<dbReference type="PRINTS" id="PR00080">
    <property type="entry name" value="SDRFAMILY"/>
</dbReference>
<proteinExistence type="inferred from homology"/>
<dbReference type="InterPro" id="IPR011284">
    <property type="entry name" value="3oxo_ACP_reduc"/>
</dbReference>
<evidence type="ECO:0000256" key="3">
    <source>
        <dbReference type="ARBA" id="ARBA00012948"/>
    </source>
</evidence>
<comment type="catalytic activity">
    <reaction evidence="6 9">
        <text>a (3R)-hydroxyacyl-[ACP] + NADP(+) = a 3-oxoacyl-[ACP] + NADPH + H(+)</text>
        <dbReference type="Rhea" id="RHEA:17397"/>
        <dbReference type="Rhea" id="RHEA-COMP:9916"/>
        <dbReference type="Rhea" id="RHEA-COMP:9945"/>
        <dbReference type="ChEBI" id="CHEBI:15378"/>
        <dbReference type="ChEBI" id="CHEBI:57783"/>
        <dbReference type="ChEBI" id="CHEBI:58349"/>
        <dbReference type="ChEBI" id="CHEBI:78776"/>
        <dbReference type="ChEBI" id="CHEBI:78827"/>
        <dbReference type="EC" id="1.1.1.100"/>
    </reaction>
</comment>
<evidence type="ECO:0000256" key="5">
    <source>
        <dbReference type="ARBA" id="ARBA00023002"/>
    </source>
</evidence>
<dbReference type="NCBIfam" id="NF009466">
    <property type="entry name" value="PRK12826.1-2"/>
    <property type="match status" value="1"/>
</dbReference>
<dbReference type="NCBIfam" id="TIGR01830">
    <property type="entry name" value="3oxo_ACP_reduc"/>
    <property type="match status" value="1"/>
</dbReference>
<keyword evidence="11" id="KW-1185">Reference proteome</keyword>
<feature type="binding site" evidence="8">
    <location>
        <position position="185"/>
    </location>
    <ligand>
        <name>NADP(+)</name>
        <dbReference type="ChEBI" id="CHEBI:58349"/>
    </ligand>
</feature>
<evidence type="ECO:0000313" key="11">
    <source>
        <dbReference type="Proteomes" id="UP000031386"/>
    </source>
</evidence>
<evidence type="ECO:0000256" key="6">
    <source>
        <dbReference type="ARBA" id="ARBA00048508"/>
    </source>
</evidence>
<comment type="subunit">
    <text evidence="9">Homotetramer.</text>
</comment>
<keyword evidence="9" id="KW-0444">Lipid biosynthesis</keyword>
<dbReference type="SUPFAM" id="SSF51735">
    <property type="entry name" value="NAD(P)-binding Rossmann-fold domains"/>
    <property type="match status" value="1"/>
</dbReference>
<reference evidence="10 11" key="1">
    <citation type="submission" date="2014-10" db="EMBL/GenBank/DDBJ databases">
        <title>Complete genome sequence of Parvimonas micra KCOM 1535 (= ChDC B708).</title>
        <authorList>
            <person name="Kook J.-K."/>
            <person name="Park S.-N."/>
            <person name="Lim Y.K."/>
            <person name="Roh H."/>
        </authorList>
    </citation>
    <scope>NUCLEOTIDE SEQUENCE [LARGE SCALE GENOMIC DNA]</scope>
    <source>
        <strain evidence="11">KCOM 1535 / ChDC B708</strain>
    </source>
</reference>
<keyword evidence="9" id="KW-0275">Fatty acid biosynthesis</keyword>
<dbReference type="InterPro" id="IPR050259">
    <property type="entry name" value="SDR"/>
</dbReference>
<keyword evidence="5 9" id="KW-0560">Oxidoreductase</keyword>
<evidence type="ECO:0000256" key="2">
    <source>
        <dbReference type="ARBA" id="ARBA00006484"/>
    </source>
</evidence>
<dbReference type="GO" id="GO:0004316">
    <property type="term" value="F:3-oxoacyl-[acyl-carrier-protein] reductase (NADPH) activity"/>
    <property type="evidence" value="ECO:0007669"/>
    <property type="project" value="UniProtKB-UniRule"/>
</dbReference>
<dbReference type="KEGG" id="pmic:NW74_06725"/>
<dbReference type="Gene3D" id="3.40.50.720">
    <property type="entry name" value="NAD(P)-binding Rossmann-like Domain"/>
    <property type="match status" value="1"/>
</dbReference>
<dbReference type="EMBL" id="CP009761">
    <property type="protein sequence ID" value="AIZ37040.1"/>
    <property type="molecule type" value="Genomic_DNA"/>
</dbReference>
<feature type="binding site" evidence="8">
    <location>
        <position position="87"/>
    </location>
    <ligand>
        <name>NADP(+)</name>
        <dbReference type="ChEBI" id="CHEBI:58349"/>
    </ligand>
</feature>
<dbReference type="FunFam" id="3.40.50.720:FF:000115">
    <property type="entry name" value="3-oxoacyl-[acyl-carrier-protein] reductase FabG"/>
    <property type="match status" value="1"/>
</dbReference>
<dbReference type="EC" id="1.1.1.100" evidence="3 9"/>
<dbReference type="UniPathway" id="UPA00094"/>
<gene>
    <name evidence="10" type="ORF">NW74_06725</name>
</gene>
<dbReference type="InterPro" id="IPR020904">
    <property type="entry name" value="Sc_DH/Rdtase_CS"/>
</dbReference>
<keyword evidence="9" id="KW-0276">Fatty acid metabolism</keyword>
<dbReference type="OrthoDB" id="9803333at2"/>
<evidence type="ECO:0000256" key="9">
    <source>
        <dbReference type="RuleBase" id="RU366074"/>
    </source>
</evidence>
<accession>A0A0B4S2I2</accession>
<dbReference type="STRING" id="33033.NW74_06725"/>
<evidence type="ECO:0000256" key="1">
    <source>
        <dbReference type="ARBA" id="ARBA00005194"/>
    </source>
</evidence>
<dbReference type="PRINTS" id="PR00081">
    <property type="entry name" value="GDHRDH"/>
</dbReference>
<protein>
    <recommendedName>
        <fullName evidence="3 9">3-oxoacyl-[acyl-carrier-protein] reductase</fullName>
        <ecNumber evidence="3 9">1.1.1.100</ecNumber>
    </recommendedName>
</protein>
<dbReference type="GO" id="GO:0006633">
    <property type="term" value="P:fatty acid biosynthetic process"/>
    <property type="evidence" value="ECO:0007669"/>
    <property type="project" value="UniProtKB-UniPathway"/>
</dbReference>
<keyword evidence="9" id="KW-0443">Lipid metabolism</keyword>
<dbReference type="InterPro" id="IPR002347">
    <property type="entry name" value="SDR_fam"/>
</dbReference>
<dbReference type="Proteomes" id="UP000031386">
    <property type="component" value="Chromosome"/>
</dbReference>